<evidence type="ECO:0000259" key="4">
    <source>
        <dbReference type="Pfam" id="PF08545"/>
    </source>
</evidence>
<dbReference type="Gene3D" id="3.40.47.10">
    <property type="match status" value="1"/>
</dbReference>
<dbReference type="Pfam" id="PF08541">
    <property type="entry name" value="ACP_syn_III_C"/>
    <property type="match status" value="1"/>
</dbReference>
<dbReference type="InterPro" id="IPR013747">
    <property type="entry name" value="ACP_syn_III_C"/>
</dbReference>
<evidence type="ECO:0000259" key="3">
    <source>
        <dbReference type="Pfam" id="PF08541"/>
    </source>
</evidence>
<keyword evidence="1 5" id="KW-0808">Transferase</keyword>
<dbReference type="PANTHER" id="PTHR34069:SF2">
    <property type="entry name" value="BETA-KETOACYL-[ACYL-CARRIER-PROTEIN] SYNTHASE III"/>
    <property type="match status" value="1"/>
</dbReference>
<dbReference type="PANTHER" id="PTHR34069">
    <property type="entry name" value="3-OXOACYL-[ACYL-CARRIER-PROTEIN] SYNTHASE 3"/>
    <property type="match status" value="1"/>
</dbReference>
<sequence>MKCTARIRRITYYFPPTTLSNNDLIESMGIKKWSEDDIYQKTGIIKRHIVQPNETALDLGIQAVKKMFDDNICSASEIDFLLFCTQSPDYFLPASACIMHDKLGLNNNCGALDYNQGCSGYIYGLSLAKGLIESGNAKNVLLVTSETYSKFINKKDRSTRTIFGDGAAATLIGAVESDHDFIGSMVFGTNGKGAPNLIVTAGGMRLPLSDKVKTEFEDEDGNIRSQANLYMNGPEIFNFALQVVPKTVQEVLSKVKLGIEDIDYFVFHQANKFMLEHLRKKMKIMKDKFWVDLSECGNTVSASIPIAVRMAMDAGKIKTGDYVMLVGFGVGYSWGACLIKI</sequence>
<evidence type="ECO:0000256" key="2">
    <source>
        <dbReference type="ARBA" id="ARBA00023315"/>
    </source>
</evidence>
<evidence type="ECO:0000256" key="1">
    <source>
        <dbReference type="ARBA" id="ARBA00022679"/>
    </source>
</evidence>
<dbReference type="SUPFAM" id="SSF53901">
    <property type="entry name" value="Thiolase-like"/>
    <property type="match status" value="1"/>
</dbReference>
<feature type="domain" description="Beta-ketoacyl-[acyl-carrier-protein] synthase III C-terminal" evidence="3">
    <location>
        <begin position="253"/>
        <end position="341"/>
    </location>
</feature>
<evidence type="ECO:0000313" key="5">
    <source>
        <dbReference type="EMBL" id="XFO70817.1"/>
    </source>
</evidence>
<name>A0ABZ3IXL9_SPOA4</name>
<dbReference type="InterPro" id="IPR013751">
    <property type="entry name" value="ACP_syn_III_N"/>
</dbReference>
<keyword evidence="6" id="KW-1185">Reference proteome</keyword>
<organism evidence="5 6">
    <name type="scientific">Sporomusa acidovorans (strain ATCC 49682 / DSM 3132 / Mol)</name>
    <dbReference type="NCBI Taxonomy" id="1123286"/>
    <lineage>
        <taxon>Bacteria</taxon>
        <taxon>Bacillati</taxon>
        <taxon>Bacillota</taxon>
        <taxon>Negativicutes</taxon>
        <taxon>Selenomonadales</taxon>
        <taxon>Sporomusaceae</taxon>
        <taxon>Sporomusa</taxon>
    </lineage>
</organism>
<dbReference type="EMBL" id="CP155571">
    <property type="protein sequence ID" value="XFO70817.1"/>
    <property type="molecule type" value="Genomic_DNA"/>
</dbReference>
<dbReference type="CDD" id="cd00830">
    <property type="entry name" value="KAS_III"/>
    <property type="match status" value="1"/>
</dbReference>
<proteinExistence type="predicted"/>
<gene>
    <name evidence="5" type="primary">fabH_1</name>
    <name evidence="5" type="ORF">SPACI_008170</name>
</gene>
<protein>
    <submittedName>
        <fullName evidence="5">3-oxoacyl-[acyl-carrier-protein] synthase 3</fullName>
        <ecNumber evidence="5">2.3.1.180</ecNumber>
    </submittedName>
</protein>
<dbReference type="NCBIfam" id="NF006829">
    <property type="entry name" value="PRK09352.1"/>
    <property type="match status" value="1"/>
</dbReference>
<dbReference type="InterPro" id="IPR016039">
    <property type="entry name" value="Thiolase-like"/>
</dbReference>
<dbReference type="RefSeq" id="WP_093794383.1">
    <property type="nucleotide sequence ID" value="NZ_CP155571.1"/>
</dbReference>
<reference evidence="5" key="1">
    <citation type="submission" date="2024-05" db="EMBL/GenBank/DDBJ databases">
        <title>Isolation and characterization of Sporomusa carbonis sp. nov., a carboxydotrophic hydrogenogen in the genus of Sporomusa isolated from a charcoal burning pile.</title>
        <authorList>
            <person name="Boeer T."/>
            <person name="Rosenbaum F."/>
            <person name="Eysell L."/>
            <person name="Mueller V."/>
            <person name="Daniel R."/>
            <person name="Poehlein A."/>
        </authorList>
    </citation>
    <scope>NUCLEOTIDE SEQUENCE [LARGE SCALE GENOMIC DNA]</scope>
    <source>
        <strain evidence="5">DSM 3132</strain>
    </source>
</reference>
<keyword evidence="2 5" id="KW-0012">Acyltransferase</keyword>
<feature type="domain" description="Beta-ketoacyl-[acyl-carrier-protein] synthase III N-terminal" evidence="4">
    <location>
        <begin position="112"/>
        <end position="191"/>
    </location>
</feature>
<dbReference type="Proteomes" id="UP000216052">
    <property type="component" value="Chromosome"/>
</dbReference>
<evidence type="ECO:0000313" key="6">
    <source>
        <dbReference type="Proteomes" id="UP000216052"/>
    </source>
</evidence>
<accession>A0ABZ3IXL9</accession>
<dbReference type="Pfam" id="PF08545">
    <property type="entry name" value="ACP_syn_III"/>
    <property type="match status" value="1"/>
</dbReference>
<dbReference type="GO" id="GO:0033818">
    <property type="term" value="F:beta-ketoacyl-acyl-carrier-protein synthase III activity"/>
    <property type="evidence" value="ECO:0007669"/>
    <property type="project" value="UniProtKB-EC"/>
</dbReference>
<dbReference type="EC" id="2.3.1.180" evidence="5"/>